<gene>
    <name evidence="3" type="ORF">MNKW57_16710</name>
</gene>
<dbReference type="Gene3D" id="2.60.120.560">
    <property type="entry name" value="Exo-inulinase, domain 1"/>
    <property type="match status" value="1"/>
</dbReference>
<protein>
    <submittedName>
        <fullName evidence="3">DUF1080 domain-containing protein</fullName>
    </submittedName>
</protein>
<proteinExistence type="predicted"/>
<evidence type="ECO:0000259" key="2">
    <source>
        <dbReference type="Pfam" id="PF06439"/>
    </source>
</evidence>
<feature type="chain" id="PRO_5046893046" evidence="1">
    <location>
        <begin position="34"/>
        <end position="251"/>
    </location>
</feature>
<keyword evidence="1" id="KW-0732">Signal</keyword>
<sequence length="251" mass="28576">MHKANTKAQRNTAFWRSLASAVVLVSTPLLTFAEDNTLTDAEDAEGWELLFDGHDMRHWRNFKSDTLNEKWLVEDGTMKLTGKGGGDIMTRKSYKNFDLQLEWKISEAGNSGIFILVSEKGDQIYSRGPEIQILDNERHSDNKIDSHLSGSLYDMVASHPSSHKPAGEWNQVRILFRDGFLQVWQNQVKTVNITLGDSTWNTLLEGSKFKSWFWGLMSDFDGFGEAREGHIGLQDHNDPVAFKNIKIKELK</sequence>
<accession>A0ABQ6LZ86</accession>
<dbReference type="InterPro" id="IPR010496">
    <property type="entry name" value="AL/BT2_dom"/>
</dbReference>
<feature type="signal peptide" evidence="1">
    <location>
        <begin position="1"/>
        <end position="33"/>
    </location>
</feature>
<reference evidence="3 4" key="1">
    <citation type="submission" date="2023-04" db="EMBL/GenBank/DDBJ databases">
        <title>Marinobulbifer ophiurae gen. nov., sp. Nov., isolate from tissue of brittle star Ophioplocus japonicus.</title>
        <authorList>
            <person name="Kawano K."/>
            <person name="Sawayama S."/>
            <person name="Nakagawa S."/>
        </authorList>
    </citation>
    <scope>NUCLEOTIDE SEQUENCE [LARGE SCALE GENOMIC DNA]</scope>
    <source>
        <strain evidence="3 4">NKW57</strain>
    </source>
</reference>
<evidence type="ECO:0000313" key="3">
    <source>
        <dbReference type="EMBL" id="GMG87350.1"/>
    </source>
</evidence>
<evidence type="ECO:0000313" key="4">
    <source>
        <dbReference type="Proteomes" id="UP001224392"/>
    </source>
</evidence>
<dbReference type="Pfam" id="PF06439">
    <property type="entry name" value="3keto-disac_hyd"/>
    <property type="match status" value="1"/>
</dbReference>
<dbReference type="Proteomes" id="UP001224392">
    <property type="component" value="Unassembled WGS sequence"/>
</dbReference>
<keyword evidence="4" id="KW-1185">Reference proteome</keyword>
<dbReference type="EMBL" id="BSYJ01000003">
    <property type="protein sequence ID" value="GMG87350.1"/>
    <property type="molecule type" value="Genomic_DNA"/>
</dbReference>
<organism evidence="3 4">
    <name type="scientific">Biformimicrobium ophioploci</name>
    <dbReference type="NCBI Taxonomy" id="3036711"/>
    <lineage>
        <taxon>Bacteria</taxon>
        <taxon>Pseudomonadati</taxon>
        <taxon>Pseudomonadota</taxon>
        <taxon>Gammaproteobacteria</taxon>
        <taxon>Cellvibrionales</taxon>
        <taxon>Microbulbiferaceae</taxon>
        <taxon>Biformimicrobium</taxon>
    </lineage>
</organism>
<evidence type="ECO:0000256" key="1">
    <source>
        <dbReference type="SAM" id="SignalP"/>
    </source>
</evidence>
<comment type="caution">
    <text evidence="3">The sequence shown here is derived from an EMBL/GenBank/DDBJ whole genome shotgun (WGS) entry which is preliminary data.</text>
</comment>
<name>A0ABQ6LZ86_9GAMM</name>
<feature type="domain" description="3-keto-alpha-glucoside-1,2-lyase/3-keto-2-hydroxy-glucal hydratase" evidence="2">
    <location>
        <begin position="46"/>
        <end position="248"/>
    </location>
</feature>